<dbReference type="WBParaSite" id="NBR_0001957701-mRNA-1">
    <property type="protein sequence ID" value="NBR_0001957701-mRNA-1"/>
    <property type="gene ID" value="NBR_0001957701"/>
</dbReference>
<reference evidence="4" key="1">
    <citation type="submission" date="2017-02" db="UniProtKB">
        <authorList>
            <consortium name="WormBaseParasite"/>
        </authorList>
    </citation>
    <scope>IDENTIFICATION</scope>
</reference>
<name>A0A0N4YQQ5_NIPBR</name>
<evidence type="ECO:0000256" key="1">
    <source>
        <dbReference type="SAM" id="MobiDB-lite"/>
    </source>
</evidence>
<reference evidence="2 3" key="2">
    <citation type="submission" date="2018-11" db="EMBL/GenBank/DDBJ databases">
        <authorList>
            <consortium name="Pathogen Informatics"/>
        </authorList>
    </citation>
    <scope>NUCLEOTIDE SEQUENCE [LARGE SCALE GENOMIC DNA]</scope>
</reference>
<organism evidence="4">
    <name type="scientific">Nippostrongylus brasiliensis</name>
    <name type="common">Rat hookworm</name>
    <dbReference type="NCBI Taxonomy" id="27835"/>
    <lineage>
        <taxon>Eukaryota</taxon>
        <taxon>Metazoa</taxon>
        <taxon>Ecdysozoa</taxon>
        <taxon>Nematoda</taxon>
        <taxon>Chromadorea</taxon>
        <taxon>Rhabditida</taxon>
        <taxon>Rhabditina</taxon>
        <taxon>Rhabditomorpha</taxon>
        <taxon>Strongyloidea</taxon>
        <taxon>Heligmosomidae</taxon>
        <taxon>Nippostrongylus</taxon>
    </lineage>
</organism>
<gene>
    <name evidence="2" type="ORF">NBR_LOCUS19578</name>
</gene>
<dbReference type="AlphaFoldDB" id="A0A0N4YQQ5"/>
<sequence length="154" mass="17696">MSVARSHAENIEDKPNTSRDLWDVTPPPSPPTTMAIIPFLEECLRAFARFCERVDDDGDVVDDEFLFSLFIAHQWLVDSTQLLAQFIVALQESTAQRCRDRLCLAVVYWIRRFPHHFDGQPQLRQVADRFRTSVVMVFEAPCCALLHGAGLRDY</sequence>
<dbReference type="InterPro" id="IPR023578">
    <property type="entry name" value="Ras_GEF_dom_sf"/>
</dbReference>
<evidence type="ECO:0000313" key="4">
    <source>
        <dbReference type="WBParaSite" id="NBR_0001957701-mRNA-1"/>
    </source>
</evidence>
<proteinExistence type="predicted"/>
<protein>
    <submittedName>
        <fullName evidence="4">N-terminal Ras-GEF domain-containing protein</fullName>
    </submittedName>
</protein>
<feature type="region of interest" description="Disordered" evidence="1">
    <location>
        <begin position="1"/>
        <end position="25"/>
    </location>
</feature>
<evidence type="ECO:0000313" key="3">
    <source>
        <dbReference type="Proteomes" id="UP000271162"/>
    </source>
</evidence>
<keyword evidence="3" id="KW-1185">Reference proteome</keyword>
<dbReference type="Gene3D" id="1.20.870.10">
    <property type="entry name" value="Son of sevenless (SoS) protein Chain: S domain 1"/>
    <property type="match status" value="1"/>
</dbReference>
<accession>A0A0N4YQQ5</accession>
<evidence type="ECO:0000313" key="2">
    <source>
        <dbReference type="EMBL" id="VDL83312.1"/>
    </source>
</evidence>
<dbReference type="SUPFAM" id="SSF48366">
    <property type="entry name" value="Ras GEF"/>
    <property type="match status" value="1"/>
</dbReference>
<dbReference type="STRING" id="27835.A0A0N4YQQ5"/>
<feature type="compositionally biased region" description="Basic and acidic residues" evidence="1">
    <location>
        <begin position="1"/>
        <end position="22"/>
    </location>
</feature>
<dbReference type="EMBL" id="UYSL01024297">
    <property type="protein sequence ID" value="VDL83312.1"/>
    <property type="molecule type" value="Genomic_DNA"/>
</dbReference>
<dbReference type="Proteomes" id="UP000271162">
    <property type="component" value="Unassembled WGS sequence"/>
</dbReference>